<dbReference type="Pfam" id="PF25023">
    <property type="entry name" value="TEN_YD-shell"/>
    <property type="match status" value="1"/>
</dbReference>
<dbReference type="InterPro" id="IPR050708">
    <property type="entry name" value="T6SS_VgrG/RHS"/>
</dbReference>
<dbReference type="eggNOG" id="COG3209">
    <property type="taxonomic scope" value="Bacteria"/>
</dbReference>
<gene>
    <name evidence="3" type="ORF">SCE1572_50190</name>
</gene>
<evidence type="ECO:0000259" key="2">
    <source>
        <dbReference type="Pfam" id="PF25023"/>
    </source>
</evidence>
<evidence type="ECO:0000313" key="3">
    <source>
        <dbReference type="EMBL" id="AGP41962.1"/>
    </source>
</evidence>
<dbReference type="HOGENOM" id="CLU_628377_0_0_7"/>
<dbReference type="PANTHER" id="PTHR32305:SF15">
    <property type="entry name" value="PROTEIN RHSA-RELATED"/>
    <property type="match status" value="1"/>
</dbReference>
<sequence>MRAPWQATLRRDAAGGEVERALPGEVVSSWERDASGRPRVHRTARGGEPLMGTGYRWRSHDQIAALIDVHAGPTWFEHDARSYLVAAARPDGSVQYRAPDAVGNVYRSPDRSDRTYGRGGRLEAAGGVRYVHDDDGQIVERVMPDGKRWLYAWDHAGQLREVVRPDGQRVTFGYDALGRRVRKTSDGRTTTFVWDGNDLVHEVTEGEALVTWEFEPGTFAPIAKVEGDRRYGVVTDHLGTPVALFDEGGEIAWKAQVDLYGVAREEVARTGCPWRWPGQYEDEETGLYYNQFRYYDAEGGRYISQDLVGLAGGTHLYSYPLNPLVWTDVLGLRCRVHPIANDYISKGVHLTASNGIELAVRPAYAGGIVFRAVFSGESAAALRDAIREAEEELINNASFRAKLLDTARGATRYLVDMGAAAKSAETAFLAKALENW</sequence>
<proteinExistence type="predicted"/>
<protein>
    <recommendedName>
        <fullName evidence="2">Teneurin-like YD-shell domain-containing protein</fullName>
    </recommendedName>
</protein>
<name>S4Y926_SORCE</name>
<reference evidence="3 4" key="1">
    <citation type="journal article" date="2013" name="Sci. Rep.">
        <title>Extraordinary expansion of a Sorangium cellulosum genome from an alkaline milieu.</title>
        <authorList>
            <person name="Han K."/>
            <person name="Li Z.F."/>
            <person name="Peng R."/>
            <person name="Zhu L.P."/>
            <person name="Zhou T."/>
            <person name="Wang L.G."/>
            <person name="Li S.G."/>
            <person name="Zhang X.B."/>
            <person name="Hu W."/>
            <person name="Wu Z.H."/>
            <person name="Qin N."/>
            <person name="Li Y.Z."/>
        </authorList>
    </citation>
    <scope>NUCLEOTIDE SEQUENCE [LARGE SCALE GENOMIC DNA]</scope>
    <source>
        <strain evidence="3 4">So0157-2</strain>
    </source>
</reference>
<dbReference type="InterPro" id="IPR022385">
    <property type="entry name" value="Rhs_assc_core"/>
</dbReference>
<keyword evidence="1" id="KW-0677">Repeat</keyword>
<dbReference type="AlphaFoldDB" id="S4Y926"/>
<dbReference type="KEGG" id="scu:SCE1572_50190"/>
<feature type="domain" description="Teneurin-like YD-shell" evidence="2">
    <location>
        <begin position="75"/>
        <end position="307"/>
    </location>
</feature>
<evidence type="ECO:0000256" key="1">
    <source>
        <dbReference type="ARBA" id="ARBA00022737"/>
    </source>
</evidence>
<dbReference type="STRING" id="1254432.SCE1572_50190"/>
<accession>S4Y926</accession>
<dbReference type="PANTHER" id="PTHR32305">
    <property type="match status" value="1"/>
</dbReference>
<dbReference type="Gene3D" id="2.180.10.10">
    <property type="entry name" value="RHS repeat-associated core"/>
    <property type="match status" value="1"/>
</dbReference>
<organism evidence="3 4">
    <name type="scientific">Sorangium cellulosum So0157-2</name>
    <dbReference type="NCBI Taxonomy" id="1254432"/>
    <lineage>
        <taxon>Bacteria</taxon>
        <taxon>Pseudomonadati</taxon>
        <taxon>Myxococcota</taxon>
        <taxon>Polyangia</taxon>
        <taxon>Polyangiales</taxon>
        <taxon>Polyangiaceae</taxon>
        <taxon>Sorangium</taxon>
    </lineage>
</organism>
<evidence type="ECO:0000313" key="4">
    <source>
        <dbReference type="Proteomes" id="UP000014803"/>
    </source>
</evidence>
<dbReference type="PRINTS" id="PR00394">
    <property type="entry name" value="RHSPROTEIN"/>
</dbReference>
<dbReference type="EMBL" id="CP003969">
    <property type="protein sequence ID" value="AGP41962.1"/>
    <property type="molecule type" value="Genomic_DNA"/>
</dbReference>
<dbReference type="InterPro" id="IPR006530">
    <property type="entry name" value="YD"/>
</dbReference>
<dbReference type="PATRIC" id="fig|1254432.3.peg.11320"/>
<dbReference type="NCBIfam" id="TIGR03696">
    <property type="entry name" value="Rhs_assc_core"/>
    <property type="match status" value="1"/>
</dbReference>
<dbReference type="InterPro" id="IPR056823">
    <property type="entry name" value="TEN-like_YD-shell"/>
</dbReference>
<dbReference type="Proteomes" id="UP000014803">
    <property type="component" value="Chromosome"/>
</dbReference>
<dbReference type="NCBIfam" id="TIGR01643">
    <property type="entry name" value="YD_repeat_2x"/>
    <property type="match status" value="2"/>
</dbReference>